<feature type="compositionally biased region" description="Low complexity" evidence="1">
    <location>
        <begin position="36"/>
        <end position="51"/>
    </location>
</feature>
<evidence type="ECO:0000259" key="2">
    <source>
        <dbReference type="Pfam" id="PF01425"/>
    </source>
</evidence>
<feature type="compositionally biased region" description="Low complexity" evidence="1">
    <location>
        <begin position="191"/>
        <end position="200"/>
    </location>
</feature>
<feature type="region of interest" description="Disordered" evidence="1">
    <location>
        <begin position="191"/>
        <end position="219"/>
    </location>
</feature>
<feature type="domain" description="Amidase" evidence="2">
    <location>
        <begin position="81"/>
        <end position="527"/>
    </location>
</feature>
<dbReference type="PANTHER" id="PTHR42678">
    <property type="entry name" value="AMIDASE"/>
    <property type="match status" value="1"/>
</dbReference>
<dbReference type="EMBL" id="JBCEVZ010000041">
    <property type="protein sequence ID" value="MEL5995595.1"/>
    <property type="molecule type" value="Genomic_DNA"/>
</dbReference>
<dbReference type="SUPFAM" id="SSF75304">
    <property type="entry name" value="Amidase signature (AS) enzymes"/>
    <property type="match status" value="1"/>
</dbReference>
<keyword evidence="3" id="KW-0378">Hydrolase</keyword>
<dbReference type="NCBIfam" id="NF006006">
    <property type="entry name" value="PRK08137.1"/>
    <property type="match status" value="1"/>
</dbReference>
<accession>A0ABU9LY50</accession>
<protein>
    <submittedName>
        <fullName evidence="3">Amidase</fullName>
        <ecNumber evidence="3">3.5.1.4</ecNumber>
    </submittedName>
</protein>
<keyword evidence="4" id="KW-1185">Reference proteome</keyword>
<dbReference type="PANTHER" id="PTHR42678:SF34">
    <property type="entry name" value="OS04G0183300 PROTEIN"/>
    <property type="match status" value="1"/>
</dbReference>
<reference evidence="3 4" key="1">
    <citation type="journal article" date="2018" name="Arch. Microbiol.">
        <title>Hymenobacter segetis sp. nov., isolated from soil.</title>
        <authorList>
            <person name="Ten L.N."/>
            <person name="Lim S.J."/>
            <person name="Kim B.O."/>
            <person name="Kang I.K."/>
            <person name="Jung H.Y."/>
        </authorList>
    </citation>
    <scope>NUCLEOTIDE SEQUENCE [LARGE SCALE GENOMIC DNA]</scope>
    <source>
        <strain evidence="3 4">S7-3-11</strain>
    </source>
</reference>
<dbReference type="Gene3D" id="3.90.1300.10">
    <property type="entry name" value="Amidase signature (AS) domain"/>
    <property type="match status" value="1"/>
</dbReference>
<comment type="caution">
    <text evidence="3">The sequence shown here is derived from an EMBL/GenBank/DDBJ whole genome shotgun (WGS) entry which is preliminary data.</text>
</comment>
<organism evidence="3 4">
    <name type="scientific">Hymenobacter segetis</name>
    <dbReference type="NCBI Taxonomy" id="2025509"/>
    <lineage>
        <taxon>Bacteria</taxon>
        <taxon>Pseudomonadati</taxon>
        <taxon>Bacteroidota</taxon>
        <taxon>Cytophagia</taxon>
        <taxon>Cytophagales</taxon>
        <taxon>Hymenobacteraceae</taxon>
        <taxon>Hymenobacter</taxon>
    </lineage>
</organism>
<dbReference type="Proteomes" id="UP001479606">
    <property type="component" value="Unassembled WGS sequence"/>
</dbReference>
<dbReference type="Pfam" id="PF01425">
    <property type="entry name" value="Amidase"/>
    <property type="match status" value="1"/>
</dbReference>
<dbReference type="RefSeq" id="WP_342299543.1">
    <property type="nucleotide sequence ID" value="NZ_JBCEVZ010000041.1"/>
</dbReference>
<evidence type="ECO:0000313" key="4">
    <source>
        <dbReference type="Proteomes" id="UP001479606"/>
    </source>
</evidence>
<dbReference type="InterPro" id="IPR036928">
    <property type="entry name" value="AS_sf"/>
</dbReference>
<proteinExistence type="predicted"/>
<feature type="region of interest" description="Disordered" evidence="1">
    <location>
        <begin position="29"/>
        <end position="51"/>
    </location>
</feature>
<dbReference type="EC" id="3.5.1.4" evidence="3"/>
<evidence type="ECO:0000256" key="1">
    <source>
        <dbReference type="SAM" id="MobiDB-lite"/>
    </source>
</evidence>
<name>A0ABU9LY50_9BACT</name>
<gene>
    <name evidence="3" type="ORF">AAFH49_15370</name>
</gene>
<evidence type="ECO:0000313" key="3">
    <source>
        <dbReference type="EMBL" id="MEL5995595.1"/>
    </source>
</evidence>
<sequence length="551" mass="57391">MDRRLFLNQSTRVALTAALLPAVACQTTPGKPVTDAPAGAPAAEETAGTGAADNFELHELTVADLQDRMAKGTDTARSLSEKYLARIKALNEAGPMLRAVIETNPDALSIADGLDQERKAGKLRGPLHGIPVLIKDNIDSGDQMMTTAGASALSGHKAKQDAFIVQKLRAAGAVLLGKTNLSEWANFRSSHSVSGWSSRGRQSRNPYVLDRSTSGSSSGSGAAVAANLCAVAIGTETDGSVVSPASCNGLVGLKPTVGLLSRSGIIPISSTQDTAGPMARTVRDAAILLSALAGPDPADPAKLPIPKGALTDYTTFLKSDALQGQRLGVEKAHLNGPPAVAALLKQAVAALKAKGATIVEVELNKLVNPLGEAEFDVLLYEFKDGVNKYLADAGATVKNLAEVIAYNKAHATEAMPFFQQETLIRAEAADGLNNPKYKAAVQKTVAGARQAIDGLLKTHQLAAIIGVTTGPAWCIDWANGDYSTGVDFSSPAAMAGYPHLTVPMGQVLGLPVGLSFVGPAYHERLLLALGYAYEQATHKREAPKFLPTVAV</sequence>
<dbReference type="GO" id="GO:0004040">
    <property type="term" value="F:amidase activity"/>
    <property type="evidence" value="ECO:0007669"/>
    <property type="project" value="UniProtKB-EC"/>
</dbReference>
<dbReference type="InterPro" id="IPR023631">
    <property type="entry name" value="Amidase_dom"/>
</dbReference>